<evidence type="ECO:0000256" key="1">
    <source>
        <dbReference type="SAM" id="MobiDB-lite"/>
    </source>
</evidence>
<protein>
    <submittedName>
        <fullName evidence="2">Uncharacterized protein</fullName>
    </submittedName>
</protein>
<feature type="compositionally biased region" description="Basic and acidic residues" evidence="1">
    <location>
        <begin position="51"/>
        <end position="91"/>
    </location>
</feature>
<feature type="region of interest" description="Disordered" evidence="1">
    <location>
        <begin position="185"/>
        <end position="245"/>
    </location>
</feature>
<sequence>MSMMDGRVLRLEEDMGYVKAQLLTITSLLQTLCKDPTMVAEVRSPTPPLEPDSRRSPTRPRDSDSRRSPTPHRDPDSRRSPTPYHDQDSRRSPTPSHDPNSRRSPTPSLPPPRSPNLLMLSPPPLPLSSPPRSPYPLAPNTITSSGPLPLPTLETTTTPPALPLPPPDTTTTSIDLELQTLEPLPLASPDSLVTCKSARPKCKRKGIESTPNKKPKKRAKEEKNSASSTQPKVEQPVEPKTKQTLKYPLPGVSAPIFRARVTYNLAHDIPSNIFLEMMSWIVDKNTDVDIRHNSYLPLSKKFFQQLTKPSSWVECDTVNVMFRFICDKFHNRPDMCMNKFNVLPTAIMGHLNLRSGIYKQIKNKPTLAQRWFGSTKTHTRTTLWGNSTLTTWGGQM</sequence>
<feature type="compositionally biased region" description="Pro residues" evidence="1">
    <location>
        <begin position="121"/>
        <end position="137"/>
    </location>
</feature>
<organism evidence="2 3">
    <name type="scientific">Citrullus colocynthis</name>
    <name type="common">colocynth</name>
    <dbReference type="NCBI Taxonomy" id="252529"/>
    <lineage>
        <taxon>Eukaryota</taxon>
        <taxon>Viridiplantae</taxon>
        <taxon>Streptophyta</taxon>
        <taxon>Embryophyta</taxon>
        <taxon>Tracheophyta</taxon>
        <taxon>Spermatophyta</taxon>
        <taxon>Magnoliopsida</taxon>
        <taxon>eudicotyledons</taxon>
        <taxon>Gunneridae</taxon>
        <taxon>Pentapetalae</taxon>
        <taxon>rosids</taxon>
        <taxon>fabids</taxon>
        <taxon>Cucurbitales</taxon>
        <taxon>Cucurbitaceae</taxon>
        <taxon>Benincaseae</taxon>
        <taxon>Citrullus</taxon>
    </lineage>
</organism>
<dbReference type="EMBL" id="OZ021744">
    <property type="protein sequence ID" value="CAK9311778.1"/>
    <property type="molecule type" value="Genomic_DNA"/>
</dbReference>
<evidence type="ECO:0000313" key="2">
    <source>
        <dbReference type="EMBL" id="CAK9311778.1"/>
    </source>
</evidence>
<reference evidence="2 3" key="1">
    <citation type="submission" date="2024-03" db="EMBL/GenBank/DDBJ databases">
        <authorList>
            <person name="Gkanogiannis A."/>
            <person name="Becerra Lopez-Lavalle L."/>
        </authorList>
    </citation>
    <scope>NUCLEOTIDE SEQUENCE [LARGE SCALE GENOMIC DNA]</scope>
</reference>
<dbReference type="Proteomes" id="UP001642487">
    <property type="component" value="Chromosome 10"/>
</dbReference>
<keyword evidence="3" id="KW-1185">Reference proteome</keyword>
<accession>A0ABP0XUE3</accession>
<evidence type="ECO:0000313" key="3">
    <source>
        <dbReference type="Proteomes" id="UP001642487"/>
    </source>
</evidence>
<proteinExistence type="predicted"/>
<name>A0ABP0XUE3_9ROSI</name>
<feature type="region of interest" description="Disordered" evidence="1">
    <location>
        <begin position="39"/>
        <end position="172"/>
    </location>
</feature>
<gene>
    <name evidence="2" type="ORF">CITCOLO1_LOCUS3445</name>
</gene>